<comment type="caution">
    <text evidence="3">The sequence shown here is derived from an EMBL/GenBank/DDBJ whole genome shotgun (WGS) entry which is preliminary data.</text>
</comment>
<sequence length="200" mass="21369">MKKVLLVWLFLIIYCELVSISNCESSSNPETRDAQLPEHDDKLLPDGDGYGEVNMDMDQLRNLGNVKRAKGTYGGGDVLRPRNTRSAASPNLVKASLASISNCDSATNPETREAQLSENEDKVLPDGASYGEVNNETDQLHNPGNVISNVKRAKGSYGGGDLLRPRNTRSAASPSLVKASVLSTAAKHIAAGLLAIGLSY</sequence>
<feature type="compositionally biased region" description="Basic and acidic residues" evidence="1">
    <location>
        <begin position="30"/>
        <end position="45"/>
    </location>
</feature>
<feature type="chain" id="PRO_5012894526" evidence="2">
    <location>
        <begin position="21"/>
        <end position="200"/>
    </location>
</feature>
<accession>A0A218XXW9</accession>
<feature type="signal peptide" evidence="2">
    <location>
        <begin position="1"/>
        <end position="20"/>
    </location>
</feature>
<evidence type="ECO:0000313" key="4">
    <source>
        <dbReference type="Proteomes" id="UP000197138"/>
    </source>
</evidence>
<protein>
    <submittedName>
        <fullName evidence="3">Uncharacterized protein</fullName>
    </submittedName>
</protein>
<organism evidence="3 4">
    <name type="scientific">Punica granatum</name>
    <name type="common">Pomegranate</name>
    <dbReference type="NCBI Taxonomy" id="22663"/>
    <lineage>
        <taxon>Eukaryota</taxon>
        <taxon>Viridiplantae</taxon>
        <taxon>Streptophyta</taxon>
        <taxon>Embryophyta</taxon>
        <taxon>Tracheophyta</taxon>
        <taxon>Spermatophyta</taxon>
        <taxon>Magnoliopsida</taxon>
        <taxon>eudicotyledons</taxon>
        <taxon>Gunneridae</taxon>
        <taxon>Pentapetalae</taxon>
        <taxon>rosids</taxon>
        <taxon>malvids</taxon>
        <taxon>Myrtales</taxon>
        <taxon>Lythraceae</taxon>
        <taxon>Punica</taxon>
    </lineage>
</organism>
<evidence type="ECO:0000313" key="3">
    <source>
        <dbReference type="EMBL" id="OWM89995.1"/>
    </source>
</evidence>
<dbReference type="EMBL" id="MTKT01000661">
    <property type="protein sequence ID" value="OWM89995.1"/>
    <property type="molecule type" value="Genomic_DNA"/>
</dbReference>
<dbReference type="Proteomes" id="UP000197138">
    <property type="component" value="Unassembled WGS sequence"/>
</dbReference>
<evidence type="ECO:0000256" key="2">
    <source>
        <dbReference type="SAM" id="SignalP"/>
    </source>
</evidence>
<dbReference type="AlphaFoldDB" id="A0A218XXW9"/>
<name>A0A218XXW9_PUNGR</name>
<evidence type="ECO:0000256" key="1">
    <source>
        <dbReference type="SAM" id="MobiDB-lite"/>
    </source>
</evidence>
<keyword evidence="2" id="KW-0732">Signal</keyword>
<feature type="compositionally biased region" description="Basic and acidic residues" evidence="1">
    <location>
        <begin position="110"/>
        <end position="124"/>
    </location>
</feature>
<feature type="region of interest" description="Disordered" evidence="1">
    <location>
        <begin position="23"/>
        <end position="55"/>
    </location>
</feature>
<reference evidence="4" key="1">
    <citation type="journal article" date="2017" name="Plant J.">
        <title>The pomegranate (Punica granatum L.) genome and the genomics of punicalagin biosynthesis.</title>
        <authorList>
            <person name="Qin G."/>
            <person name="Xu C."/>
            <person name="Ming R."/>
            <person name="Tang H."/>
            <person name="Guyot R."/>
            <person name="Kramer E.M."/>
            <person name="Hu Y."/>
            <person name="Yi X."/>
            <person name="Qi Y."/>
            <person name="Xu X."/>
            <person name="Gao Z."/>
            <person name="Pan H."/>
            <person name="Jian J."/>
            <person name="Tian Y."/>
            <person name="Yue Z."/>
            <person name="Xu Y."/>
        </authorList>
    </citation>
    <scope>NUCLEOTIDE SEQUENCE [LARGE SCALE GENOMIC DNA]</scope>
    <source>
        <strain evidence="4">cv. Dabenzi</strain>
    </source>
</reference>
<gene>
    <name evidence="3" type="ORF">CDL15_Pgr012632</name>
</gene>
<proteinExistence type="predicted"/>
<feature type="region of interest" description="Disordered" evidence="1">
    <location>
        <begin position="104"/>
        <end position="124"/>
    </location>
</feature>